<evidence type="ECO:0000313" key="10">
    <source>
        <dbReference type="Proteomes" id="UP000006281"/>
    </source>
</evidence>
<keyword evidence="5 8" id="KW-1133">Transmembrane helix</keyword>
<dbReference type="eggNOG" id="COG5650">
    <property type="taxonomic scope" value="Bacteria"/>
</dbReference>
<protein>
    <recommendedName>
        <fullName evidence="11">Alpha-1,2-mannosyltransferase</fullName>
    </recommendedName>
</protein>
<keyword evidence="2" id="KW-1003">Cell membrane</keyword>
<feature type="transmembrane region" description="Helical" evidence="8">
    <location>
        <begin position="129"/>
        <end position="146"/>
    </location>
</feature>
<dbReference type="PATRIC" id="fig|1179773.3.peg.419"/>
<dbReference type="STRING" id="1179773.BN6_04130"/>
<keyword evidence="4 8" id="KW-0812">Transmembrane</keyword>
<feature type="transmembrane region" description="Helical" evidence="8">
    <location>
        <begin position="365"/>
        <end position="383"/>
    </location>
</feature>
<feature type="transmembrane region" description="Helical" evidence="8">
    <location>
        <begin position="178"/>
        <end position="199"/>
    </location>
</feature>
<feature type="transmembrane region" description="Helical" evidence="8">
    <location>
        <begin position="271"/>
        <end position="288"/>
    </location>
</feature>
<evidence type="ECO:0000256" key="1">
    <source>
        <dbReference type="ARBA" id="ARBA00004651"/>
    </source>
</evidence>
<reference evidence="9 10" key="1">
    <citation type="journal article" date="2012" name="BMC Genomics">
        <title>Complete genome sequence of Saccharothrix espanaensis DSM 44229T and comparison to the other completely sequenced Pseudonocardiaceae.</title>
        <authorList>
            <person name="Strobel T."/>
            <person name="Al-Dilaimi A."/>
            <person name="Blom J."/>
            <person name="Gessner A."/>
            <person name="Kalinowski J."/>
            <person name="Luzhetska M."/>
            <person name="Puhler A."/>
            <person name="Szczepanowski R."/>
            <person name="Bechthold A."/>
            <person name="Ruckert C."/>
        </authorList>
    </citation>
    <scope>NUCLEOTIDE SEQUENCE [LARGE SCALE GENOMIC DNA]</scope>
    <source>
        <strain evidence="10">ATCC 51144 / DSM 44229 / JCM 9112 / NBRC 15066 / NRRL 15764</strain>
    </source>
</reference>
<proteinExistence type="inferred from homology"/>
<accession>K0JSD0</accession>
<evidence type="ECO:0000256" key="8">
    <source>
        <dbReference type="SAM" id="Phobius"/>
    </source>
</evidence>
<dbReference type="GO" id="GO:0016758">
    <property type="term" value="F:hexosyltransferase activity"/>
    <property type="evidence" value="ECO:0007669"/>
    <property type="project" value="InterPro"/>
</dbReference>
<comment type="subcellular location">
    <subcellularLocation>
        <location evidence="1">Cell membrane</location>
        <topology evidence="1">Multi-pass membrane protein</topology>
    </subcellularLocation>
</comment>
<dbReference type="HOGENOM" id="CLU_034641_3_0_11"/>
<feature type="transmembrane region" description="Helical" evidence="8">
    <location>
        <begin position="389"/>
        <end position="407"/>
    </location>
</feature>
<evidence type="ECO:0000256" key="3">
    <source>
        <dbReference type="ARBA" id="ARBA00022679"/>
    </source>
</evidence>
<dbReference type="KEGG" id="sesp:BN6_04130"/>
<keyword evidence="3" id="KW-0808">Transferase</keyword>
<dbReference type="Pfam" id="PF09594">
    <property type="entry name" value="GT87"/>
    <property type="match status" value="1"/>
</dbReference>
<evidence type="ECO:0000256" key="4">
    <source>
        <dbReference type="ARBA" id="ARBA00022692"/>
    </source>
</evidence>
<evidence type="ECO:0000313" key="9">
    <source>
        <dbReference type="EMBL" id="CCH27744.1"/>
    </source>
</evidence>
<keyword evidence="10" id="KW-1185">Reference proteome</keyword>
<evidence type="ECO:0000256" key="2">
    <source>
        <dbReference type="ARBA" id="ARBA00022475"/>
    </source>
</evidence>
<evidence type="ECO:0000256" key="5">
    <source>
        <dbReference type="ARBA" id="ARBA00022989"/>
    </source>
</evidence>
<sequence length="420" mass="44757">MGVRPRSPVRSGLSAVAGGLVLVGACVLYLRWHGVWVAAGAELGDFKVYVAAGQAVLDGKPLYEPWKAALPTIAGTFKYPPFAAVLFVPLALLPTWALPVFALGGNLVLMLVVIRLGLRATGQPPGRTAVAWTAVLGALCLAMQPVEWNLLWGNVNVLLMALVLVDAALPEDNRWKGVLTGVAAGIKLIPLIFIAHLLLTGRWRAAGTSAAAFLVTIGLGFLVLPGEAGYFWGGGVTDPDRVTGTGSADAPENQSVRGVVARLLHDPDLPSAYWVPVAVVVGVAGLLLARRASSRGEDYLATSVVGVTMVLVTPVAWSHYWVWFVPFFVLGVRWAATSRRWWPWVPVVAGYLLVLAWPGGRNWDMPFPGLIFLPTHPAAGLVARGLQNVEVGVGLLLLVAVAVHLYRGNRSSRHSRRSLG</sequence>
<evidence type="ECO:0000256" key="7">
    <source>
        <dbReference type="ARBA" id="ARBA00024033"/>
    </source>
</evidence>
<evidence type="ECO:0000256" key="6">
    <source>
        <dbReference type="ARBA" id="ARBA00023136"/>
    </source>
</evidence>
<comment type="similarity">
    <text evidence="7">Belongs to the glycosyltransferase 87 family.</text>
</comment>
<dbReference type="Proteomes" id="UP000006281">
    <property type="component" value="Chromosome"/>
</dbReference>
<organism evidence="9 10">
    <name type="scientific">Saccharothrix espanaensis (strain ATCC 51144 / DSM 44229 / JCM 9112 / NBRC 15066 / NRRL 15764)</name>
    <dbReference type="NCBI Taxonomy" id="1179773"/>
    <lineage>
        <taxon>Bacteria</taxon>
        <taxon>Bacillati</taxon>
        <taxon>Actinomycetota</taxon>
        <taxon>Actinomycetes</taxon>
        <taxon>Pseudonocardiales</taxon>
        <taxon>Pseudonocardiaceae</taxon>
        <taxon>Saccharothrix</taxon>
    </lineage>
</organism>
<keyword evidence="6 8" id="KW-0472">Membrane</keyword>
<dbReference type="InterPro" id="IPR018584">
    <property type="entry name" value="GT87"/>
</dbReference>
<dbReference type="GO" id="GO:0005886">
    <property type="term" value="C:plasma membrane"/>
    <property type="evidence" value="ECO:0007669"/>
    <property type="project" value="UniProtKB-SubCell"/>
</dbReference>
<gene>
    <name evidence="9" type="ordered locus">BN6_04130</name>
</gene>
<feature type="transmembrane region" description="Helical" evidence="8">
    <location>
        <begin position="300"/>
        <end position="321"/>
    </location>
</feature>
<name>K0JSD0_SACES</name>
<evidence type="ECO:0008006" key="11">
    <source>
        <dbReference type="Google" id="ProtNLM"/>
    </source>
</evidence>
<dbReference type="EMBL" id="HE804045">
    <property type="protein sequence ID" value="CCH27744.1"/>
    <property type="molecule type" value="Genomic_DNA"/>
</dbReference>
<dbReference type="BioCyc" id="SESP1179773:BN6_RS02035-MONOMER"/>
<dbReference type="PROSITE" id="PS51257">
    <property type="entry name" value="PROKAR_LIPOPROTEIN"/>
    <property type="match status" value="1"/>
</dbReference>
<feature type="transmembrane region" description="Helical" evidence="8">
    <location>
        <begin position="12"/>
        <end position="32"/>
    </location>
</feature>
<feature type="transmembrane region" description="Helical" evidence="8">
    <location>
        <begin position="211"/>
        <end position="232"/>
    </location>
</feature>
<feature type="transmembrane region" description="Helical" evidence="8">
    <location>
        <begin position="96"/>
        <end position="117"/>
    </location>
</feature>
<dbReference type="AlphaFoldDB" id="K0JSD0"/>
<feature type="transmembrane region" description="Helical" evidence="8">
    <location>
        <begin position="341"/>
        <end position="358"/>
    </location>
</feature>